<evidence type="ECO:0000313" key="8">
    <source>
        <dbReference type="EMBL" id="GME74175.1"/>
    </source>
</evidence>
<dbReference type="EMBL" id="BSXU01011165">
    <property type="protein sequence ID" value="GME74175.1"/>
    <property type="molecule type" value="Genomic_DNA"/>
</dbReference>
<dbReference type="InterPro" id="IPR036249">
    <property type="entry name" value="Thioredoxin-like_sf"/>
</dbReference>
<name>A0A9W6T2J7_AMBMO</name>
<sequence length="144" mass="16323">MTGISFIQQVSKSRNGVGAFIRPCKKVTLTFCNFGGSSKGMRDFLRLRLAKFTKEYPEIQFQVLQKPGFHPVLKGEYIGSEANVGKQICVKNWNIDVVENKLKLLVNSSGKQLKKPKQNVKSLNESVRGIWSPFHVDPAHRYKI</sequence>
<keyword evidence="5" id="KW-0687">Ribonucleoprotein</keyword>
<evidence type="ECO:0000313" key="9">
    <source>
        <dbReference type="Proteomes" id="UP001165063"/>
    </source>
</evidence>
<dbReference type="InterPro" id="IPR039927">
    <property type="entry name" value="Ribosomal_mL43"/>
</dbReference>
<evidence type="ECO:0000256" key="3">
    <source>
        <dbReference type="ARBA" id="ARBA00022980"/>
    </source>
</evidence>
<dbReference type="PANTHER" id="PTHR21396">
    <property type="entry name" value="39S RIBOSOMAL PROTEIN L43"/>
    <property type="match status" value="1"/>
</dbReference>
<dbReference type="Gene3D" id="3.40.30.10">
    <property type="entry name" value="Glutaredoxin"/>
    <property type="match status" value="1"/>
</dbReference>
<keyword evidence="4" id="KW-0496">Mitochondrion</keyword>
<evidence type="ECO:0000256" key="6">
    <source>
        <dbReference type="ARBA" id="ARBA00035188"/>
    </source>
</evidence>
<comment type="similarity">
    <text evidence="2">Belongs to the mitochondrion-specific ribosomal protein mL43 family.</text>
</comment>
<dbReference type="SUPFAM" id="SSF52833">
    <property type="entry name" value="Thioredoxin-like"/>
    <property type="match status" value="1"/>
</dbReference>
<dbReference type="Proteomes" id="UP001165063">
    <property type="component" value="Unassembled WGS sequence"/>
</dbReference>
<evidence type="ECO:0000256" key="1">
    <source>
        <dbReference type="ARBA" id="ARBA00004173"/>
    </source>
</evidence>
<dbReference type="PANTHER" id="PTHR21396:SF2">
    <property type="entry name" value="LARGE RIBOSOMAL SUBUNIT PROTEIN ML43"/>
    <property type="match status" value="1"/>
</dbReference>
<gene>
    <name evidence="8" type="ORF">Amon01_000944200</name>
</gene>
<organism evidence="8 9">
    <name type="scientific">Ambrosiozyma monospora</name>
    <name type="common">Yeast</name>
    <name type="synonym">Endomycopsis monosporus</name>
    <dbReference type="NCBI Taxonomy" id="43982"/>
    <lineage>
        <taxon>Eukaryota</taxon>
        <taxon>Fungi</taxon>
        <taxon>Dikarya</taxon>
        <taxon>Ascomycota</taxon>
        <taxon>Saccharomycotina</taxon>
        <taxon>Pichiomycetes</taxon>
        <taxon>Pichiales</taxon>
        <taxon>Pichiaceae</taxon>
        <taxon>Ambrosiozyma</taxon>
    </lineage>
</organism>
<evidence type="ECO:0000259" key="7">
    <source>
        <dbReference type="SMART" id="SM00916"/>
    </source>
</evidence>
<keyword evidence="9" id="KW-1185">Reference proteome</keyword>
<evidence type="ECO:0000256" key="2">
    <source>
        <dbReference type="ARBA" id="ARBA00006073"/>
    </source>
</evidence>
<evidence type="ECO:0000256" key="4">
    <source>
        <dbReference type="ARBA" id="ARBA00023128"/>
    </source>
</evidence>
<evidence type="ECO:0000256" key="5">
    <source>
        <dbReference type="ARBA" id="ARBA00023274"/>
    </source>
</evidence>
<comment type="caution">
    <text evidence="8">The sequence shown here is derived from an EMBL/GenBank/DDBJ whole genome shotgun (WGS) entry which is preliminary data.</text>
</comment>
<dbReference type="GO" id="GO:0005762">
    <property type="term" value="C:mitochondrial large ribosomal subunit"/>
    <property type="evidence" value="ECO:0007669"/>
    <property type="project" value="TreeGrafter"/>
</dbReference>
<dbReference type="GO" id="GO:0003735">
    <property type="term" value="F:structural constituent of ribosome"/>
    <property type="evidence" value="ECO:0007669"/>
    <property type="project" value="InterPro"/>
</dbReference>
<feature type="domain" description="Ribosomal protein/NADH dehydrogenase" evidence="7">
    <location>
        <begin position="33"/>
        <end position="109"/>
    </location>
</feature>
<dbReference type="SMART" id="SM00916">
    <property type="entry name" value="L51_S25_CI-B8"/>
    <property type="match status" value="1"/>
</dbReference>
<reference evidence="8" key="1">
    <citation type="submission" date="2023-04" db="EMBL/GenBank/DDBJ databases">
        <title>Ambrosiozyma monospora NBRC 1965.</title>
        <authorList>
            <person name="Ichikawa N."/>
            <person name="Sato H."/>
            <person name="Tonouchi N."/>
        </authorList>
    </citation>
    <scope>NUCLEOTIDE SEQUENCE</scope>
    <source>
        <strain evidence="8">NBRC 1965</strain>
    </source>
</reference>
<dbReference type="InterPro" id="IPR007741">
    <property type="entry name" value="Ribosomal_mL43/mS25/NADH_DH"/>
</dbReference>
<protein>
    <recommendedName>
        <fullName evidence="6">Large ribosomal subunit protein mL43</fullName>
    </recommendedName>
</protein>
<comment type="subcellular location">
    <subcellularLocation>
        <location evidence="1">Mitochondrion</location>
    </subcellularLocation>
</comment>
<dbReference type="Pfam" id="PF05047">
    <property type="entry name" value="L51_S25_CI-B8"/>
    <property type="match status" value="1"/>
</dbReference>
<keyword evidence="3" id="KW-0689">Ribosomal protein</keyword>
<proteinExistence type="inferred from homology"/>
<accession>A0A9W6T2J7</accession>
<dbReference type="AlphaFoldDB" id="A0A9W6T2J7"/>
<dbReference type="OrthoDB" id="88at2759"/>
<dbReference type="GO" id="GO:0032543">
    <property type="term" value="P:mitochondrial translation"/>
    <property type="evidence" value="ECO:0007669"/>
    <property type="project" value="InterPro"/>
</dbReference>